<feature type="compositionally biased region" description="Polar residues" evidence="13">
    <location>
        <begin position="346"/>
        <end position="361"/>
    </location>
</feature>
<reference evidence="14 15" key="1">
    <citation type="submission" date="2023-09" db="EMBL/GenBank/DDBJ databases">
        <title>Genomes of two closely related lineages of the louse Polyplax serrata with different host specificities.</title>
        <authorList>
            <person name="Martinu J."/>
            <person name="Tarabai H."/>
            <person name="Stefka J."/>
            <person name="Hypsa V."/>
        </authorList>
    </citation>
    <scope>NUCLEOTIDE SEQUENCE [LARGE SCALE GENOMIC DNA]</scope>
    <source>
        <strain evidence="14">98ZLc_SE</strain>
    </source>
</reference>
<evidence type="ECO:0000313" key="15">
    <source>
        <dbReference type="Proteomes" id="UP001359485"/>
    </source>
</evidence>
<evidence type="ECO:0000256" key="11">
    <source>
        <dbReference type="ARBA" id="ARBA00031670"/>
    </source>
</evidence>
<dbReference type="InterPro" id="IPR036322">
    <property type="entry name" value="WD40_repeat_dom_sf"/>
</dbReference>
<keyword evidence="8" id="KW-0238">DNA-binding</keyword>
<organism evidence="14 15">
    <name type="scientific">Polyplax serrata</name>
    <name type="common">Common mouse louse</name>
    <dbReference type="NCBI Taxonomy" id="468196"/>
    <lineage>
        <taxon>Eukaryota</taxon>
        <taxon>Metazoa</taxon>
        <taxon>Ecdysozoa</taxon>
        <taxon>Arthropoda</taxon>
        <taxon>Hexapoda</taxon>
        <taxon>Insecta</taxon>
        <taxon>Pterygota</taxon>
        <taxon>Neoptera</taxon>
        <taxon>Paraneoptera</taxon>
        <taxon>Psocodea</taxon>
        <taxon>Troctomorpha</taxon>
        <taxon>Phthiraptera</taxon>
        <taxon>Anoplura</taxon>
        <taxon>Polyplacidae</taxon>
        <taxon>Polyplax</taxon>
    </lineage>
</organism>
<dbReference type="PANTHER" id="PTHR15169">
    <property type="entry name" value="DAMAGE-SPECIFIC DNA BINDING PROTEIN 2"/>
    <property type="match status" value="1"/>
</dbReference>
<dbReference type="PROSITE" id="PS00678">
    <property type="entry name" value="WD_REPEATS_1"/>
    <property type="match status" value="1"/>
</dbReference>
<dbReference type="InterPro" id="IPR001680">
    <property type="entry name" value="WD40_rpt"/>
</dbReference>
<dbReference type="EMBL" id="JAWJWF010000045">
    <property type="protein sequence ID" value="KAK6627250.1"/>
    <property type="molecule type" value="Genomic_DNA"/>
</dbReference>
<evidence type="ECO:0000256" key="3">
    <source>
        <dbReference type="ARBA" id="ARBA00014580"/>
    </source>
</evidence>
<dbReference type="Gene3D" id="2.130.10.10">
    <property type="entry name" value="YVTN repeat-like/Quinoprotein amine dehydrogenase"/>
    <property type="match status" value="1"/>
</dbReference>
<accession>A0ABR1ATJ0</accession>
<keyword evidence="10" id="KW-0539">Nucleus</keyword>
<feature type="compositionally biased region" description="Basic residues" evidence="13">
    <location>
        <begin position="370"/>
        <end position="381"/>
    </location>
</feature>
<dbReference type="PANTHER" id="PTHR15169:SF0">
    <property type="entry name" value="DNA DAMAGE-BINDING PROTEIN 2"/>
    <property type="match status" value="1"/>
</dbReference>
<evidence type="ECO:0000256" key="5">
    <source>
        <dbReference type="ARBA" id="ARBA00022737"/>
    </source>
</evidence>
<dbReference type="InterPro" id="IPR015943">
    <property type="entry name" value="WD40/YVTN_repeat-like_dom_sf"/>
</dbReference>
<comment type="similarity">
    <text evidence="2">Belongs to the WD repeat DDB2/WDR76 family.</text>
</comment>
<keyword evidence="15" id="KW-1185">Reference proteome</keyword>
<sequence length="381" mass="43927">MEAPFDRRVTCILWHPTNARLLAVASHGGDILLYSYENDISTICLMKGCGAGGSIQSMKFDPQNSTQLYTASMEGKFLVMNFETKEQKEFLNTNDYNRWYISVDVNPINNLMVVGDTKGGLTILTLDGHVVDTVQLHKKGFKISHAEFSKRETWLLSTSSTDGTLKLWDIRHLKPDKNGKIHSLQVINHEKPLNAAYFSLTDGCRLLTTDQKDKIMIYRAPLWNLETTIHHPHRQFQHLTPIRAHWHPNEDIVFVGRYPCKTFPGYHENELRTIDFFDGLTGKLLYQHCQKDVNGIMSLNRFNSNGDALASSYGARFLIWKPDFRNLDVTEQRRSKKRKSSEESQYSDNAEVRNNNQSDANWSIVFKDKVKNKRQEKKKKV</sequence>
<evidence type="ECO:0000256" key="12">
    <source>
        <dbReference type="PROSITE-ProRule" id="PRU00221"/>
    </source>
</evidence>
<feature type="repeat" description="WD" evidence="12">
    <location>
        <begin position="155"/>
        <end position="171"/>
    </location>
</feature>
<protein>
    <recommendedName>
        <fullName evidence="3">DNA damage-binding protein 2</fullName>
    </recommendedName>
    <alternativeName>
        <fullName evidence="11">Damage-specific DNA-binding protein 2</fullName>
    </alternativeName>
</protein>
<evidence type="ECO:0000256" key="1">
    <source>
        <dbReference type="ARBA" id="ARBA00004123"/>
    </source>
</evidence>
<evidence type="ECO:0000256" key="7">
    <source>
        <dbReference type="ARBA" id="ARBA00022786"/>
    </source>
</evidence>
<dbReference type="SMART" id="SM00320">
    <property type="entry name" value="WD40"/>
    <property type="match status" value="4"/>
</dbReference>
<evidence type="ECO:0000256" key="4">
    <source>
        <dbReference type="ARBA" id="ARBA00022574"/>
    </source>
</evidence>
<keyword evidence="4 12" id="KW-0853">WD repeat</keyword>
<dbReference type="InterPro" id="IPR033312">
    <property type="entry name" value="DDB2"/>
</dbReference>
<comment type="subcellular location">
    <subcellularLocation>
        <location evidence="1">Nucleus</location>
    </subcellularLocation>
</comment>
<evidence type="ECO:0000313" key="14">
    <source>
        <dbReference type="EMBL" id="KAK6627250.1"/>
    </source>
</evidence>
<evidence type="ECO:0000256" key="6">
    <source>
        <dbReference type="ARBA" id="ARBA00022763"/>
    </source>
</evidence>
<dbReference type="InterPro" id="IPR019775">
    <property type="entry name" value="WD40_repeat_CS"/>
</dbReference>
<dbReference type="PROSITE" id="PS50082">
    <property type="entry name" value="WD_REPEATS_2"/>
    <property type="match status" value="1"/>
</dbReference>
<evidence type="ECO:0000256" key="9">
    <source>
        <dbReference type="ARBA" id="ARBA00023204"/>
    </source>
</evidence>
<evidence type="ECO:0000256" key="10">
    <source>
        <dbReference type="ARBA" id="ARBA00023242"/>
    </source>
</evidence>
<feature type="region of interest" description="Disordered" evidence="13">
    <location>
        <begin position="331"/>
        <end position="381"/>
    </location>
</feature>
<evidence type="ECO:0000256" key="8">
    <source>
        <dbReference type="ARBA" id="ARBA00023125"/>
    </source>
</evidence>
<gene>
    <name evidence="14" type="ORF">RUM44_009727</name>
</gene>
<keyword evidence="6" id="KW-0227">DNA damage</keyword>
<keyword evidence="5" id="KW-0677">Repeat</keyword>
<dbReference type="Proteomes" id="UP001359485">
    <property type="component" value="Unassembled WGS sequence"/>
</dbReference>
<comment type="caution">
    <text evidence="14">The sequence shown here is derived from an EMBL/GenBank/DDBJ whole genome shotgun (WGS) entry which is preliminary data.</text>
</comment>
<keyword evidence="9" id="KW-0234">DNA repair</keyword>
<dbReference type="SUPFAM" id="SSF50978">
    <property type="entry name" value="WD40 repeat-like"/>
    <property type="match status" value="1"/>
</dbReference>
<evidence type="ECO:0000256" key="13">
    <source>
        <dbReference type="SAM" id="MobiDB-lite"/>
    </source>
</evidence>
<proteinExistence type="inferred from homology"/>
<keyword evidence="7" id="KW-0833">Ubl conjugation pathway</keyword>
<dbReference type="Pfam" id="PF00400">
    <property type="entry name" value="WD40"/>
    <property type="match status" value="1"/>
</dbReference>
<name>A0ABR1ATJ0_POLSC</name>
<evidence type="ECO:0000256" key="2">
    <source>
        <dbReference type="ARBA" id="ARBA00005434"/>
    </source>
</evidence>